<dbReference type="PANTHER" id="PTHR43037">
    <property type="entry name" value="UNNAMED PRODUCT-RELATED"/>
    <property type="match status" value="1"/>
</dbReference>
<dbReference type="EMBL" id="JAVDYB010000001">
    <property type="protein sequence ID" value="MDR7277388.1"/>
    <property type="molecule type" value="Genomic_DNA"/>
</dbReference>
<dbReference type="Gene3D" id="3.40.50.1820">
    <property type="entry name" value="alpha/beta hydrolase"/>
    <property type="match status" value="1"/>
</dbReference>
<keyword evidence="1" id="KW-0732">Signal</keyword>
<evidence type="ECO:0000313" key="3">
    <source>
        <dbReference type="Proteomes" id="UP001183643"/>
    </source>
</evidence>
<name>A0AAE3YP26_9ACTN</name>
<reference evidence="2" key="1">
    <citation type="submission" date="2023-07" db="EMBL/GenBank/DDBJ databases">
        <title>Sequencing the genomes of 1000 actinobacteria strains.</title>
        <authorList>
            <person name="Klenk H.-P."/>
        </authorList>
    </citation>
    <scope>NUCLEOTIDE SEQUENCE</scope>
    <source>
        <strain evidence="2">DSM 44707</strain>
    </source>
</reference>
<evidence type="ECO:0000313" key="2">
    <source>
        <dbReference type="EMBL" id="MDR7277388.1"/>
    </source>
</evidence>
<keyword evidence="3" id="KW-1185">Reference proteome</keyword>
<dbReference type="RefSeq" id="WP_310369644.1">
    <property type="nucleotide sequence ID" value="NZ_JAVDYB010000001.1"/>
</dbReference>
<dbReference type="Proteomes" id="UP001183643">
    <property type="component" value="Unassembled WGS sequence"/>
</dbReference>
<proteinExistence type="predicted"/>
<comment type="caution">
    <text evidence="2">The sequence shown here is derived from an EMBL/GenBank/DDBJ whole genome shotgun (WGS) entry which is preliminary data.</text>
</comment>
<gene>
    <name evidence="2" type="ORF">J2S41_004166</name>
</gene>
<organism evidence="2 3">
    <name type="scientific">Catenuloplanes atrovinosus</name>
    <dbReference type="NCBI Taxonomy" id="137266"/>
    <lineage>
        <taxon>Bacteria</taxon>
        <taxon>Bacillati</taxon>
        <taxon>Actinomycetota</taxon>
        <taxon>Actinomycetes</taxon>
        <taxon>Micromonosporales</taxon>
        <taxon>Micromonosporaceae</taxon>
        <taxon>Catenuloplanes</taxon>
    </lineage>
</organism>
<dbReference type="InterPro" id="IPR050955">
    <property type="entry name" value="Plant_Biomass_Hydrol_Est"/>
</dbReference>
<accession>A0AAE3YP26</accession>
<dbReference type="InterPro" id="IPR029058">
    <property type="entry name" value="AB_hydrolase_fold"/>
</dbReference>
<dbReference type="SUPFAM" id="SSF53474">
    <property type="entry name" value="alpha/beta-Hydrolases"/>
    <property type="match status" value="1"/>
</dbReference>
<dbReference type="AlphaFoldDB" id="A0AAE3YP26"/>
<evidence type="ECO:0000256" key="1">
    <source>
        <dbReference type="ARBA" id="ARBA00022729"/>
    </source>
</evidence>
<dbReference type="PANTHER" id="PTHR43037:SF1">
    <property type="entry name" value="BLL1128 PROTEIN"/>
    <property type="match status" value="1"/>
</dbReference>
<sequence>MKTDDPHTVRLSSASIEAGGRTRTYTLATPEGGFDRLLLAFHGSRLNAARFRAFTGNALDTVRGTAVAYLDGFRGNWNDARAGSRFPARTHGIDDVAFADAVASRVGEGRPVYAVGYSNGGGMVIRLLHERPDLIAGGAVIAAGQPAPDNFLLRDDDLPIEPRPVMIIHGTRDPVVPYDGGQLALWARYLFRAHGALLSAPDTAAYFAARNGITAAPVTTSLTAEVTRTDHHQDGHEPVRLYTVHGGGHTIPGPVPSPALIGRTTRDLHTGPAIEDFFGF</sequence>
<protein>
    <submittedName>
        <fullName evidence="2">Polyhydroxybutyrate depolymerase</fullName>
    </submittedName>
</protein>